<keyword evidence="3" id="KW-0378">Hydrolase</keyword>
<reference evidence="3 4" key="1">
    <citation type="submission" date="2018-04" db="EMBL/GenBank/DDBJ databases">
        <title>Genomic Encyclopedia of Type Strains, Phase IV (KMG-IV): sequencing the most valuable type-strain genomes for metagenomic binning, comparative biology and taxonomic classification.</title>
        <authorList>
            <person name="Goeker M."/>
        </authorList>
    </citation>
    <scope>NUCLEOTIDE SEQUENCE [LARGE SCALE GENOMIC DNA]</scope>
    <source>
        <strain evidence="3 4">DSM 28520</strain>
    </source>
</reference>
<dbReference type="EMBL" id="QEKY01000005">
    <property type="protein sequence ID" value="PVZ12200.1"/>
    <property type="molecule type" value="Genomic_DNA"/>
</dbReference>
<dbReference type="InterPro" id="IPR038653">
    <property type="entry name" value="Put_CMD_sf"/>
</dbReference>
<evidence type="ECO:0000313" key="3">
    <source>
        <dbReference type="EMBL" id="PVZ12200.1"/>
    </source>
</evidence>
<dbReference type="GO" id="GO:0016787">
    <property type="term" value="F:hydrolase activity"/>
    <property type="evidence" value="ECO:0007669"/>
    <property type="project" value="UniProtKB-KW"/>
</dbReference>
<dbReference type="InterPro" id="IPR025112">
    <property type="entry name" value="PCMD"/>
</dbReference>
<comment type="caution">
    <text evidence="3">The sequence shown here is derived from an EMBL/GenBank/DDBJ whole genome shotgun (WGS) entry which is preliminary data.</text>
</comment>
<dbReference type="Gene3D" id="2.60.120.890">
    <property type="entry name" value="BT2081, beta-jelly-roll domain"/>
    <property type="match status" value="1"/>
</dbReference>
<feature type="signal peptide" evidence="1">
    <location>
        <begin position="1"/>
        <end position="18"/>
    </location>
</feature>
<keyword evidence="4" id="KW-1185">Reference proteome</keyword>
<evidence type="ECO:0000259" key="2">
    <source>
        <dbReference type="Pfam" id="PF13201"/>
    </source>
</evidence>
<dbReference type="Pfam" id="PF13201">
    <property type="entry name" value="PCMD"/>
    <property type="match status" value="1"/>
</dbReference>
<dbReference type="Proteomes" id="UP000245462">
    <property type="component" value="Unassembled WGS sequence"/>
</dbReference>
<proteinExistence type="predicted"/>
<evidence type="ECO:0000256" key="1">
    <source>
        <dbReference type="SAM" id="SignalP"/>
    </source>
</evidence>
<dbReference type="AlphaFoldDB" id="A0A2U1FJL8"/>
<organism evidence="3 4">
    <name type="scientific">Porphyromonas loveana</name>
    <dbReference type="NCBI Taxonomy" id="1884669"/>
    <lineage>
        <taxon>Bacteria</taxon>
        <taxon>Pseudomonadati</taxon>
        <taxon>Bacteroidota</taxon>
        <taxon>Bacteroidia</taxon>
        <taxon>Bacteroidales</taxon>
        <taxon>Porphyromonadaceae</taxon>
        <taxon>Porphyromonas</taxon>
    </lineage>
</organism>
<dbReference type="GeneID" id="94550455"/>
<evidence type="ECO:0000313" key="4">
    <source>
        <dbReference type="Proteomes" id="UP000245462"/>
    </source>
</evidence>
<dbReference type="RefSeq" id="WP_116679007.1">
    <property type="nucleotide sequence ID" value="NZ_JBGZCK010000077.1"/>
</dbReference>
<accession>A0A2U1FJL8</accession>
<dbReference type="PROSITE" id="PS51257">
    <property type="entry name" value="PROKAR_LIPOPROTEIN"/>
    <property type="match status" value="1"/>
</dbReference>
<keyword evidence="1" id="KW-0732">Signal</keyword>
<name>A0A2U1FJL8_9PORP</name>
<protein>
    <submittedName>
        <fullName evidence="3">Putative glycosyl hydrolase or carbohydrate binding protein</fullName>
    </submittedName>
</protein>
<feature type="chain" id="PRO_5015632270" evidence="1">
    <location>
        <begin position="19"/>
        <end position="300"/>
    </location>
</feature>
<dbReference type="OrthoDB" id="713122at2"/>
<gene>
    <name evidence="3" type="ORF">C7382_10587</name>
</gene>
<sequence length="300" mass="32754">MKLLHPLLRLLAVLIATASLSACYGYDPIKDKLNQLNNSLQNDNGETAPSTPEGLTTFDLTFSFEQWPDVDAALPAGEAGFSSTFWASASNDGFKAIPNQVLPYPVTPAAEGYEGRCVRMLTRPGMKFAGMGSYLVAASLFSGKVDISQLVLAPLEATYFGHIVHQRPVRMRGYYRYTAGPKLIDGSVGPDAMLEGRDSCTIAGIFYEVTLERPYLNGKNLYTAPSIVALARMRTDDTDGWQPFDLVFQTVGNTPVDLTKKKYRLALVFASSARGDEYIGAVDSELLIDELTLTLTTQPE</sequence>
<feature type="domain" description="Putative carbohydrate metabolism" evidence="2">
    <location>
        <begin position="84"/>
        <end position="293"/>
    </location>
</feature>